<dbReference type="EMBL" id="FOUY01000026">
    <property type="protein sequence ID" value="SFN98911.1"/>
    <property type="molecule type" value="Genomic_DNA"/>
</dbReference>
<evidence type="ECO:0000256" key="2">
    <source>
        <dbReference type="PROSITE-ProRule" id="PRU00335"/>
    </source>
</evidence>
<dbReference type="PANTHER" id="PTHR30328">
    <property type="entry name" value="TRANSCRIPTIONAL REPRESSOR"/>
    <property type="match status" value="1"/>
</dbReference>
<dbReference type="InterPro" id="IPR009057">
    <property type="entry name" value="Homeodomain-like_sf"/>
</dbReference>
<gene>
    <name evidence="5" type="ORF">SAMN05216207_102660</name>
</gene>
<dbReference type="Pfam" id="PF00440">
    <property type="entry name" value="TetR_N"/>
    <property type="match status" value="1"/>
</dbReference>
<dbReference type="Gene3D" id="1.10.357.10">
    <property type="entry name" value="Tetracycline Repressor, domain 2"/>
    <property type="match status" value="1"/>
</dbReference>
<dbReference type="STRING" id="260086.SAMN05216207_102660"/>
<keyword evidence="1 2" id="KW-0238">DNA-binding</keyword>
<evidence type="ECO:0000313" key="5">
    <source>
        <dbReference type="EMBL" id="SFN98911.1"/>
    </source>
</evidence>
<accession>A0A1I5DJD7</accession>
<dbReference type="SUPFAM" id="SSF46689">
    <property type="entry name" value="Homeodomain-like"/>
    <property type="match status" value="1"/>
</dbReference>
<dbReference type="PANTHER" id="PTHR30328:SF54">
    <property type="entry name" value="HTH-TYPE TRANSCRIPTIONAL REPRESSOR SCO4008"/>
    <property type="match status" value="1"/>
</dbReference>
<feature type="region of interest" description="Disordered" evidence="3">
    <location>
        <begin position="135"/>
        <end position="163"/>
    </location>
</feature>
<dbReference type="GO" id="GO:0006355">
    <property type="term" value="P:regulation of DNA-templated transcription"/>
    <property type="evidence" value="ECO:0007669"/>
    <property type="project" value="UniProtKB-ARBA"/>
</dbReference>
<dbReference type="GO" id="GO:0003677">
    <property type="term" value="F:DNA binding"/>
    <property type="evidence" value="ECO:0007669"/>
    <property type="project" value="UniProtKB-UniRule"/>
</dbReference>
<keyword evidence="6" id="KW-1185">Reference proteome</keyword>
<dbReference type="PROSITE" id="PS50977">
    <property type="entry name" value="HTH_TETR_2"/>
    <property type="match status" value="1"/>
</dbReference>
<evidence type="ECO:0000313" key="6">
    <source>
        <dbReference type="Proteomes" id="UP000199614"/>
    </source>
</evidence>
<dbReference type="Pfam" id="PF17926">
    <property type="entry name" value="TetR_C_21"/>
    <property type="match status" value="1"/>
</dbReference>
<dbReference type="InterPro" id="IPR001647">
    <property type="entry name" value="HTH_TetR"/>
</dbReference>
<dbReference type="InterPro" id="IPR050109">
    <property type="entry name" value="HTH-type_TetR-like_transc_reg"/>
</dbReference>
<name>A0A1I5DJD7_PSUAM</name>
<dbReference type="AlphaFoldDB" id="A0A1I5DJD7"/>
<feature type="domain" description="HTH tetR-type" evidence="4">
    <location>
        <begin position="1"/>
        <end position="37"/>
    </location>
</feature>
<proteinExistence type="predicted"/>
<comment type="caution">
    <text evidence="2">Lacks conserved residue(s) required for the propagation of feature annotation.</text>
</comment>
<dbReference type="SUPFAM" id="SSF48498">
    <property type="entry name" value="Tetracyclin repressor-like, C-terminal domain"/>
    <property type="match status" value="1"/>
</dbReference>
<dbReference type="Proteomes" id="UP000199614">
    <property type="component" value="Unassembled WGS sequence"/>
</dbReference>
<evidence type="ECO:0000256" key="1">
    <source>
        <dbReference type="ARBA" id="ARBA00023125"/>
    </source>
</evidence>
<sequence>MDRIADAAEANKAQIYAWFSSKDGLFDAVFAEHLALILEMVPFEPRDLPGYVARLYDAYVERPAVVRLAIWARLERTHTGDLMTVVAADVDAKIAAVRDAQEAGLIDSEIDARDVYPLVIGLSLAWSPASPTITADPADAAEEHRRRKAALSATARRAFRPDG</sequence>
<evidence type="ECO:0000256" key="3">
    <source>
        <dbReference type="SAM" id="MobiDB-lite"/>
    </source>
</evidence>
<reference evidence="5 6" key="1">
    <citation type="submission" date="2016-10" db="EMBL/GenBank/DDBJ databases">
        <authorList>
            <person name="de Groot N.N."/>
        </authorList>
    </citation>
    <scope>NUCLEOTIDE SEQUENCE [LARGE SCALE GENOMIC DNA]</scope>
    <source>
        <strain evidence="5 6">CGMCC 4.1877</strain>
    </source>
</reference>
<organism evidence="5 6">
    <name type="scientific">Pseudonocardia ammonioxydans</name>
    <dbReference type="NCBI Taxonomy" id="260086"/>
    <lineage>
        <taxon>Bacteria</taxon>
        <taxon>Bacillati</taxon>
        <taxon>Actinomycetota</taxon>
        <taxon>Actinomycetes</taxon>
        <taxon>Pseudonocardiales</taxon>
        <taxon>Pseudonocardiaceae</taxon>
        <taxon>Pseudonocardia</taxon>
    </lineage>
</organism>
<dbReference type="InterPro" id="IPR041467">
    <property type="entry name" value="Sco4008_C"/>
</dbReference>
<dbReference type="InterPro" id="IPR036271">
    <property type="entry name" value="Tet_transcr_reg_TetR-rel_C_sf"/>
</dbReference>
<protein>
    <submittedName>
        <fullName evidence="5">Transcriptional regulator, TetR family</fullName>
    </submittedName>
</protein>
<evidence type="ECO:0000259" key="4">
    <source>
        <dbReference type="PROSITE" id="PS50977"/>
    </source>
</evidence>